<accession>A0A1B2DJ13</accession>
<sequence length="478" mass="51853">MANIKRKANVGDRIKIADASSSFGAYGVGEDFSVTKVDSIGVNVDKHAEVWGSNGIYVPHGKYDVIENAKEAVVLDEKITVLPDEKLGGIQREYNEVKRKAAVGECIKIVAAVNALGHYANGDVFTVTESRRGSARFNVKPTPTCQDGVFFAFDHEYVVLEPTDIVRIDGERFRMVDRKAAVGERIIVTDIGGKSYASGGYFFRLGDVAVALYGGDNDICANFHGGERWVANCAYNVLEPLATVATPTVTTGIPLTELSAKVSALETQVSGLTDALAKMTVQLRVVREDIVLIEEGVTADIKRLDATSGIVSYTPTVTRDDIVERAKADIDGLRGGSRECGKYVYNHYGVNADFIVNREKRTVVCLLRGYQSGDIYAKGIAKCAPGDVFNSHIGRAIALRRALGLEVPAEYYNAPKPTEVRVGDVVEYENASLEVLPSGDYRALWPSGTATVDSYVARHAVLVDDSREAHESSEEVTK</sequence>
<protein>
    <submittedName>
        <fullName evidence="1">Uncharacterized protein</fullName>
    </submittedName>
</protein>
<dbReference type="EMBL" id="CP016808">
    <property type="protein sequence ID" value="ANY67714.1"/>
    <property type="molecule type" value="Genomic_DNA"/>
</dbReference>
<dbReference type="AlphaFoldDB" id="A0A1B2DJ13"/>
<gene>
    <name evidence="1" type="ORF">BBD42_15505</name>
</gene>
<name>A0A1B2DJ13_9BACL</name>
<evidence type="ECO:0000313" key="1">
    <source>
        <dbReference type="EMBL" id="ANY67714.1"/>
    </source>
</evidence>
<reference evidence="1" key="1">
    <citation type="submission" date="2016-08" db="EMBL/GenBank/DDBJ databases">
        <title>Complete Genome Seqeunce of Paenibacillus sp. BIHB 4019 from tea rhizoplane.</title>
        <authorList>
            <person name="Thakur R."/>
            <person name="Swarnkar M.K."/>
            <person name="Gulati A."/>
        </authorList>
    </citation>
    <scope>NUCLEOTIDE SEQUENCE [LARGE SCALE GENOMIC DNA]</scope>
    <source>
        <strain evidence="1">BIHB4019</strain>
    </source>
</reference>
<proteinExistence type="predicted"/>
<organism evidence="1">
    <name type="scientific">Paenibacillus sp. BIHB 4019</name>
    <dbReference type="NCBI Taxonomy" id="1870819"/>
    <lineage>
        <taxon>Bacteria</taxon>
        <taxon>Bacillati</taxon>
        <taxon>Bacillota</taxon>
        <taxon>Bacilli</taxon>
        <taxon>Bacillales</taxon>
        <taxon>Paenibacillaceae</taxon>
        <taxon>Paenibacillus</taxon>
    </lineage>
</organism>
<dbReference type="RefSeq" id="WP_099518895.1">
    <property type="nucleotide sequence ID" value="NZ_CP016808.1"/>
</dbReference>